<dbReference type="Proteomes" id="UP000622166">
    <property type="component" value="Unassembled WGS sequence"/>
</dbReference>
<evidence type="ECO:0000313" key="2">
    <source>
        <dbReference type="EMBL" id="GGZ12750.1"/>
    </source>
</evidence>
<protein>
    <submittedName>
        <fullName evidence="2">Uncharacterized protein</fullName>
    </submittedName>
</protein>
<accession>A0A918UIN1</accession>
<dbReference type="AlphaFoldDB" id="A0A918UIN1"/>
<organism evidence="2 3">
    <name type="scientific">Streptomyces poonensis</name>
    <dbReference type="NCBI Taxonomy" id="68255"/>
    <lineage>
        <taxon>Bacteria</taxon>
        <taxon>Bacillati</taxon>
        <taxon>Actinomycetota</taxon>
        <taxon>Actinomycetes</taxon>
        <taxon>Kitasatosporales</taxon>
        <taxon>Streptomycetaceae</taxon>
        <taxon>Streptomyces</taxon>
    </lineage>
</organism>
<reference evidence="2" key="1">
    <citation type="journal article" date="2014" name="Int. J. Syst. Evol. Microbiol.">
        <title>Complete genome sequence of Corynebacterium casei LMG S-19264T (=DSM 44701T), isolated from a smear-ripened cheese.</title>
        <authorList>
            <consortium name="US DOE Joint Genome Institute (JGI-PGF)"/>
            <person name="Walter F."/>
            <person name="Albersmeier A."/>
            <person name="Kalinowski J."/>
            <person name="Ruckert C."/>
        </authorList>
    </citation>
    <scope>NUCLEOTIDE SEQUENCE</scope>
    <source>
        <strain evidence="2">JCM 4815</strain>
    </source>
</reference>
<name>A0A918UIN1_9ACTN</name>
<sequence>MKEQPVQLLTHQRHFSVNLSPTPHCASLARRLTTENLRTWNLPWAELDVPPESRNLDSGAAGGLPQETREGKKPHQAPPLPPAAQTHSRE</sequence>
<evidence type="ECO:0000313" key="3">
    <source>
        <dbReference type="Proteomes" id="UP000622166"/>
    </source>
</evidence>
<dbReference type="EMBL" id="BMVW01000006">
    <property type="protein sequence ID" value="GGZ12750.1"/>
    <property type="molecule type" value="Genomic_DNA"/>
</dbReference>
<gene>
    <name evidence="2" type="ORF">GCM10010365_35550</name>
</gene>
<feature type="region of interest" description="Disordered" evidence="1">
    <location>
        <begin position="48"/>
        <end position="90"/>
    </location>
</feature>
<reference evidence="2" key="2">
    <citation type="submission" date="2020-09" db="EMBL/GenBank/DDBJ databases">
        <authorList>
            <person name="Sun Q."/>
            <person name="Ohkuma M."/>
        </authorList>
    </citation>
    <scope>NUCLEOTIDE SEQUENCE</scope>
    <source>
        <strain evidence="2">JCM 4815</strain>
    </source>
</reference>
<evidence type="ECO:0000256" key="1">
    <source>
        <dbReference type="SAM" id="MobiDB-lite"/>
    </source>
</evidence>
<proteinExistence type="predicted"/>
<keyword evidence="3" id="KW-1185">Reference proteome</keyword>
<comment type="caution">
    <text evidence="2">The sequence shown here is derived from an EMBL/GenBank/DDBJ whole genome shotgun (WGS) entry which is preliminary data.</text>
</comment>